<dbReference type="Pfam" id="PF08282">
    <property type="entry name" value="Hydrolase_3"/>
    <property type="match status" value="1"/>
</dbReference>
<dbReference type="GO" id="GO:0016791">
    <property type="term" value="F:phosphatase activity"/>
    <property type="evidence" value="ECO:0007669"/>
    <property type="project" value="UniProtKB-ARBA"/>
</dbReference>
<keyword evidence="2" id="KW-1185">Reference proteome</keyword>
<gene>
    <name evidence="1" type="ORF">HGP29_11650</name>
</gene>
<dbReference type="InterPro" id="IPR000150">
    <property type="entry name" value="Cof"/>
</dbReference>
<name>A0A7X8SKN9_9BACT</name>
<proteinExistence type="predicted"/>
<dbReference type="GO" id="GO:0005829">
    <property type="term" value="C:cytosol"/>
    <property type="evidence" value="ECO:0007669"/>
    <property type="project" value="TreeGrafter"/>
</dbReference>
<dbReference type="PANTHER" id="PTHR10000:SF8">
    <property type="entry name" value="HAD SUPERFAMILY HYDROLASE-LIKE, TYPE 3"/>
    <property type="match status" value="1"/>
</dbReference>
<dbReference type="GO" id="GO:0000287">
    <property type="term" value="F:magnesium ion binding"/>
    <property type="evidence" value="ECO:0007669"/>
    <property type="project" value="TreeGrafter"/>
</dbReference>
<dbReference type="Proteomes" id="UP000585050">
    <property type="component" value="Unassembled WGS sequence"/>
</dbReference>
<evidence type="ECO:0000313" key="1">
    <source>
        <dbReference type="EMBL" id="NLR91868.1"/>
    </source>
</evidence>
<dbReference type="SUPFAM" id="SSF56784">
    <property type="entry name" value="HAD-like"/>
    <property type="match status" value="1"/>
</dbReference>
<dbReference type="CDD" id="cd07516">
    <property type="entry name" value="HAD_Pase"/>
    <property type="match status" value="1"/>
</dbReference>
<sequence length="277" mass="30927">MYLGYKMLVLDMDDTLLNDDHIISERNKEMLMKAQEEGIKVVLASGRPTPAMLSFARELELDRFGSYIISYNGGTLIDMADESVVFSQSLSVNNIHTLYDFANENNVDIITYSADSIISESHSKYIQVELDITKMSFDQVTDFKGAVDFEPIKCIMLEEPSKLQEVKPVLESKFPELSVSFSKPFFLEVTQTGIDKAATLSKLAEITGIKREEIIAVGNAGNDLSMVEYAGLGVWVDNVTEELRHKADVIVASNNDDGVAEVVEKYLLKQEMSLEVL</sequence>
<dbReference type="NCBIfam" id="TIGR01484">
    <property type="entry name" value="HAD-SF-IIB"/>
    <property type="match status" value="1"/>
</dbReference>
<organism evidence="1 2">
    <name type="scientific">Flammeovirga agarivorans</name>
    <dbReference type="NCBI Taxonomy" id="2726742"/>
    <lineage>
        <taxon>Bacteria</taxon>
        <taxon>Pseudomonadati</taxon>
        <taxon>Bacteroidota</taxon>
        <taxon>Cytophagia</taxon>
        <taxon>Cytophagales</taxon>
        <taxon>Flammeovirgaceae</taxon>
        <taxon>Flammeovirga</taxon>
    </lineage>
</organism>
<accession>A0A7X8SKN9</accession>
<dbReference type="RefSeq" id="WP_168882580.1">
    <property type="nucleotide sequence ID" value="NZ_JABAIL010000003.1"/>
</dbReference>
<dbReference type="Gene3D" id="3.40.50.1000">
    <property type="entry name" value="HAD superfamily/HAD-like"/>
    <property type="match status" value="1"/>
</dbReference>
<dbReference type="NCBIfam" id="TIGR00099">
    <property type="entry name" value="Cof-subfamily"/>
    <property type="match status" value="1"/>
</dbReference>
<dbReference type="InterPro" id="IPR023214">
    <property type="entry name" value="HAD_sf"/>
</dbReference>
<dbReference type="PANTHER" id="PTHR10000">
    <property type="entry name" value="PHOSPHOSERINE PHOSPHATASE"/>
    <property type="match status" value="1"/>
</dbReference>
<dbReference type="InterPro" id="IPR006379">
    <property type="entry name" value="HAD-SF_hydro_IIB"/>
</dbReference>
<comment type="caution">
    <text evidence="1">The sequence shown here is derived from an EMBL/GenBank/DDBJ whole genome shotgun (WGS) entry which is preliminary data.</text>
</comment>
<evidence type="ECO:0000313" key="2">
    <source>
        <dbReference type="Proteomes" id="UP000585050"/>
    </source>
</evidence>
<dbReference type="EMBL" id="JABAIL010000003">
    <property type="protein sequence ID" value="NLR91868.1"/>
    <property type="molecule type" value="Genomic_DNA"/>
</dbReference>
<dbReference type="SFLD" id="SFLDS00003">
    <property type="entry name" value="Haloacid_Dehalogenase"/>
    <property type="match status" value="1"/>
</dbReference>
<dbReference type="AlphaFoldDB" id="A0A7X8SKN9"/>
<dbReference type="InterPro" id="IPR036412">
    <property type="entry name" value="HAD-like_sf"/>
</dbReference>
<dbReference type="SFLD" id="SFLDG01140">
    <property type="entry name" value="C2.B:_Phosphomannomutase_and_P"/>
    <property type="match status" value="1"/>
</dbReference>
<dbReference type="Gene3D" id="3.30.1240.10">
    <property type="match status" value="1"/>
</dbReference>
<reference evidence="1 2" key="1">
    <citation type="submission" date="2020-04" db="EMBL/GenBank/DDBJ databases">
        <title>Flammeovirga sp. SR4, a novel species isolated from seawater.</title>
        <authorList>
            <person name="Wang X."/>
        </authorList>
    </citation>
    <scope>NUCLEOTIDE SEQUENCE [LARGE SCALE GENOMIC DNA]</scope>
    <source>
        <strain evidence="1 2">SR4</strain>
    </source>
</reference>
<protein>
    <submittedName>
        <fullName evidence="1">HAD family phosphatase</fullName>
    </submittedName>
</protein>